<evidence type="ECO:0008006" key="5">
    <source>
        <dbReference type="Google" id="ProtNLM"/>
    </source>
</evidence>
<gene>
    <name evidence="3" type="ORF">CASFOL_010550</name>
</gene>
<keyword evidence="1" id="KW-1133">Transmembrane helix</keyword>
<keyword evidence="2" id="KW-0732">Signal</keyword>
<dbReference type="Pfam" id="PF06697">
    <property type="entry name" value="DUF1191"/>
    <property type="match status" value="1"/>
</dbReference>
<dbReference type="Proteomes" id="UP001632038">
    <property type="component" value="Unassembled WGS sequence"/>
</dbReference>
<comment type="caution">
    <text evidence="3">The sequence shown here is derived from an EMBL/GenBank/DDBJ whole genome shotgun (WGS) entry which is preliminary data.</text>
</comment>
<dbReference type="PANTHER" id="PTHR33512">
    <property type="entry name" value="PROTEIN, PUTATIVE (DUF1191)-RELATED"/>
    <property type="match status" value="1"/>
</dbReference>
<feature type="signal peptide" evidence="2">
    <location>
        <begin position="1"/>
        <end position="22"/>
    </location>
</feature>
<dbReference type="EMBL" id="JAVIJP010000013">
    <property type="protein sequence ID" value="KAL3645370.1"/>
    <property type="molecule type" value="Genomic_DNA"/>
</dbReference>
<name>A0ABD3DX02_9LAMI</name>
<feature type="transmembrane region" description="Helical" evidence="1">
    <location>
        <begin position="229"/>
        <end position="253"/>
    </location>
</feature>
<dbReference type="InterPro" id="IPR010605">
    <property type="entry name" value="DUF1191"/>
</dbReference>
<evidence type="ECO:0000256" key="1">
    <source>
        <dbReference type="SAM" id="Phobius"/>
    </source>
</evidence>
<feature type="chain" id="PRO_5044856713" description="Transmembrane protein" evidence="2">
    <location>
        <begin position="23"/>
        <end position="311"/>
    </location>
</feature>
<keyword evidence="1" id="KW-0472">Membrane</keyword>
<evidence type="ECO:0000313" key="4">
    <source>
        <dbReference type="Proteomes" id="UP001632038"/>
    </source>
</evidence>
<dbReference type="AlphaFoldDB" id="A0ABD3DX02"/>
<reference evidence="4" key="1">
    <citation type="journal article" date="2024" name="IScience">
        <title>Strigolactones Initiate the Formation of Haustorium-like Structures in Castilleja.</title>
        <authorList>
            <person name="Buerger M."/>
            <person name="Peterson D."/>
            <person name="Chory J."/>
        </authorList>
    </citation>
    <scope>NUCLEOTIDE SEQUENCE [LARGE SCALE GENOMIC DNA]</scope>
</reference>
<keyword evidence="4" id="KW-1185">Reference proteome</keyword>
<proteinExistence type="predicted"/>
<organism evidence="3 4">
    <name type="scientific">Castilleja foliolosa</name>
    <dbReference type="NCBI Taxonomy" id="1961234"/>
    <lineage>
        <taxon>Eukaryota</taxon>
        <taxon>Viridiplantae</taxon>
        <taxon>Streptophyta</taxon>
        <taxon>Embryophyta</taxon>
        <taxon>Tracheophyta</taxon>
        <taxon>Spermatophyta</taxon>
        <taxon>Magnoliopsida</taxon>
        <taxon>eudicotyledons</taxon>
        <taxon>Gunneridae</taxon>
        <taxon>Pentapetalae</taxon>
        <taxon>asterids</taxon>
        <taxon>lamiids</taxon>
        <taxon>Lamiales</taxon>
        <taxon>Orobanchaceae</taxon>
        <taxon>Pedicularideae</taxon>
        <taxon>Castillejinae</taxon>
        <taxon>Castilleja</taxon>
    </lineage>
</organism>
<evidence type="ECO:0000313" key="3">
    <source>
        <dbReference type="EMBL" id="KAL3645370.1"/>
    </source>
</evidence>
<accession>A0ABD3DX02</accession>
<evidence type="ECO:0000256" key="2">
    <source>
        <dbReference type="SAM" id="SignalP"/>
    </source>
</evidence>
<protein>
    <recommendedName>
        <fullName evidence="5">Transmembrane protein</fullName>
    </recommendedName>
</protein>
<dbReference type="PANTHER" id="PTHR33512:SF1">
    <property type="entry name" value="PROTEIN, PUTATIVE (DUF1191)-RELATED"/>
    <property type="match status" value="1"/>
</dbReference>
<keyword evidence="1" id="KW-0812">Transmembrane</keyword>
<sequence length="311" mass="34512">MGFLCSITLLLLSLATLQPLKGQSEDIKSARLLDLVIRDYLFRSHKKNFRTGKLYNVNLPSNLSGIDVDTARFRCGSLRRYGAKMKEFYLGPGTHVQPCSERIILVRQNLGSSWSSLYNDNYELTGYTLVSPVLGLLAYNPGCYNKSIAPEVEVRAGKSPITVDFGNAKLLETTPGIIPLCAGFDENGKITLSNQARPNVCVATRHGHFGLVVESPLMPMRKRASKMKIAMGSSIGVALGAFLLSLLVVAMFVKSKKKKKARMEEMERRAYEEEALQVSMVGHVRAVTASGTRTMPRIEHFECRNQPDSHR</sequence>